<dbReference type="OrthoDB" id="10002051at2"/>
<keyword evidence="3" id="KW-1185">Reference proteome</keyword>
<dbReference type="AlphaFoldDB" id="A0A1I1E340"/>
<sequence length="69" mass="7999">MSYTWLKILWAFLNLLAFPSLFLWTSQIDLSIRMTLVLATALFIVSNLCLVAILYLQYKKGDKAQVEEK</sequence>
<evidence type="ECO:0000313" key="3">
    <source>
        <dbReference type="Proteomes" id="UP000199376"/>
    </source>
</evidence>
<gene>
    <name evidence="2" type="ORF">SAMN05660453_0174</name>
</gene>
<reference evidence="2 3" key="1">
    <citation type="submission" date="2016-10" db="EMBL/GenBank/DDBJ databases">
        <authorList>
            <person name="de Groot N.N."/>
        </authorList>
    </citation>
    <scope>NUCLEOTIDE SEQUENCE [LARGE SCALE GENOMIC DNA]</scope>
    <source>
        <strain evidence="2 3">DSM 19113</strain>
    </source>
</reference>
<feature type="transmembrane region" description="Helical" evidence="1">
    <location>
        <begin position="36"/>
        <end position="58"/>
    </location>
</feature>
<proteinExistence type="predicted"/>
<evidence type="ECO:0000313" key="2">
    <source>
        <dbReference type="EMBL" id="SFB79253.1"/>
    </source>
</evidence>
<organism evidence="2 3">
    <name type="scientific">Fructobacillus durionis</name>
    <dbReference type="NCBI Taxonomy" id="283737"/>
    <lineage>
        <taxon>Bacteria</taxon>
        <taxon>Bacillati</taxon>
        <taxon>Bacillota</taxon>
        <taxon>Bacilli</taxon>
        <taxon>Lactobacillales</taxon>
        <taxon>Lactobacillaceae</taxon>
        <taxon>Fructobacillus</taxon>
    </lineage>
</organism>
<accession>A0A1I1E340</accession>
<keyword evidence="1" id="KW-0472">Membrane</keyword>
<feature type="transmembrane region" description="Helical" evidence="1">
    <location>
        <begin position="6"/>
        <end position="24"/>
    </location>
</feature>
<protein>
    <submittedName>
        <fullName evidence="2">Uncharacterized protein</fullName>
    </submittedName>
</protein>
<keyword evidence="1" id="KW-1133">Transmembrane helix</keyword>
<name>A0A1I1E340_9LACO</name>
<evidence type="ECO:0000256" key="1">
    <source>
        <dbReference type="SAM" id="Phobius"/>
    </source>
</evidence>
<keyword evidence="1" id="KW-0812">Transmembrane</keyword>
<dbReference type="RefSeq" id="WP_091501119.1">
    <property type="nucleotide sequence ID" value="NZ_FOLI01000001.1"/>
</dbReference>
<dbReference type="STRING" id="283737.SAMN05660453_0174"/>
<dbReference type="EMBL" id="FOLI01000001">
    <property type="protein sequence ID" value="SFB79253.1"/>
    <property type="molecule type" value="Genomic_DNA"/>
</dbReference>
<dbReference type="Proteomes" id="UP000199376">
    <property type="component" value="Unassembled WGS sequence"/>
</dbReference>